<dbReference type="InterPro" id="IPR012902">
    <property type="entry name" value="N_methyl_site"/>
</dbReference>
<dbReference type="PROSITE" id="PS00409">
    <property type="entry name" value="PROKAR_NTER_METHYL"/>
    <property type="match status" value="1"/>
</dbReference>
<evidence type="ECO:0000256" key="5">
    <source>
        <dbReference type="ARBA" id="ARBA00023136"/>
    </source>
</evidence>
<comment type="subcellular location">
    <subcellularLocation>
        <location evidence="1">Membrane</location>
        <topology evidence="1">Single-pass membrane protein</topology>
    </subcellularLocation>
</comment>
<name>A0A2N5Y0K4_9GAMM</name>
<evidence type="ECO:0000256" key="2">
    <source>
        <dbReference type="ARBA" id="ARBA00022481"/>
    </source>
</evidence>
<feature type="transmembrane region" description="Helical" evidence="6">
    <location>
        <begin position="12"/>
        <end position="32"/>
    </location>
</feature>
<keyword evidence="8" id="KW-1185">Reference proteome</keyword>
<dbReference type="Gene3D" id="3.55.40.10">
    <property type="entry name" value="minor pseudopilin epsh domain"/>
    <property type="match status" value="1"/>
</dbReference>
<evidence type="ECO:0000256" key="3">
    <source>
        <dbReference type="ARBA" id="ARBA00022692"/>
    </source>
</evidence>
<evidence type="ECO:0000313" key="8">
    <source>
        <dbReference type="Proteomes" id="UP000234845"/>
    </source>
</evidence>
<accession>A0A2N5Y0K4</accession>
<dbReference type="RefSeq" id="WP_101521865.1">
    <property type="nucleotide sequence ID" value="NZ_PKLZ01000009.1"/>
</dbReference>
<dbReference type="Pfam" id="PF07963">
    <property type="entry name" value="N_methyl"/>
    <property type="match status" value="1"/>
</dbReference>
<dbReference type="NCBIfam" id="TIGR02532">
    <property type="entry name" value="IV_pilin_GFxxxE"/>
    <property type="match status" value="1"/>
</dbReference>
<keyword evidence="4 6" id="KW-1133">Transmembrane helix</keyword>
<evidence type="ECO:0000256" key="4">
    <source>
        <dbReference type="ARBA" id="ARBA00022989"/>
    </source>
</evidence>
<protein>
    <submittedName>
        <fullName evidence="7">General secretion pathway protein GspH</fullName>
    </submittedName>
</protein>
<sequence length="193" mass="21831">MHNVRRRSRGFSLLELLVVLFVVIMITSLASLNVGSGNQELQLEAQLRDLRNVALFALDEAQLSGRDIGLLLLIERRDGETVYGYDWRERRPEGWRRPLAASDVFAQRRLPAEVRLSLALENMPGIEPEPAPVAEDVAPQVIFYASGEVVPGELEVRRRENDELLWLLQWDLLGRMELLPKGLPAGEGRDGRL</sequence>
<keyword evidence="3 6" id="KW-0812">Transmembrane</keyword>
<dbReference type="GO" id="GO:0016020">
    <property type="term" value="C:membrane"/>
    <property type="evidence" value="ECO:0007669"/>
    <property type="project" value="UniProtKB-SubCell"/>
</dbReference>
<dbReference type="AlphaFoldDB" id="A0A2N5Y0K4"/>
<evidence type="ECO:0000256" key="1">
    <source>
        <dbReference type="ARBA" id="ARBA00004167"/>
    </source>
</evidence>
<dbReference type="PRINTS" id="PR00885">
    <property type="entry name" value="BCTERIALGSPH"/>
</dbReference>
<proteinExistence type="predicted"/>
<comment type="caution">
    <text evidence="7">The sequence shown here is derived from an EMBL/GenBank/DDBJ whole genome shotgun (WGS) entry which is preliminary data.</text>
</comment>
<dbReference type="GO" id="GO:0015627">
    <property type="term" value="C:type II protein secretion system complex"/>
    <property type="evidence" value="ECO:0007669"/>
    <property type="project" value="InterPro"/>
</dbReference>
<dbReference type="EMBL" id="PKLZ01000009">
    <property type="protein sequence ID" value="PLW81930.1"/>
    <property type="molecule type" value="Genomic_DNA"/>
</dbReference>
<organism evidence="7 8">
    <name type="scientific">Kineobactrum sediminis</name>
    <dbReference type="NCBI Taxonomy" id="1905677"/>
    <lineage>
        <taxon>Bacteria</taxon>
        <taxon>Pseudomonadati</taxon>
        <taxon>Pseudomonadota</taxon>
        <taxon>Gammaproteobacteria</taxon>
        <taxon>Cellvibrionales</taxon>
        <taxon>Halieaceae</taxon>
        <taxon>Kineobactrum</taxon>
    </lineage>
</organism>
<gene>
    <name evidence="7" type="ORF">CWI75_12585</name>
</gene>
<dbReference type="GO" id="GO:0015628">
    <property type="term" value="P:protein secretion by the type II secretion system"/>
    <property type="evidence" value="ECO:0007669"/>
    <property type="project" value="InterPro"/>
</dbReference>
<evidence type="ECO:0000313" key="7">
    <source>
        <dbReference type="EMBL" id="PLW81930.1"/>
    </source>
</evidence>
<dbReference type="InterPro" id="IPR002416">
    <property type="entry name" value="T2SS_protein-GspH"/>
</dbReference>
<reference evidence="8" key="1">
    <citation type="submission" date="2017-11" db="EMBL/GenBank/DDBJ databases">
        <title>The draft genome sequence of Chromatocurvus sp. F02.</title>
        <authorList>
            <person name="Du Z.-J."/>
            <person name="Chang Y.-Q."/>
        </authorList>
    </citation>
    <scope>NUCLEOTIDE SEQUENCE [LARGE SCALE GENOMIC DNA]</scope>
    <source>
        <strain evidence="8">F02</strain>
    </source>
</reference>
<dbReference type="Proteomes" id="UP000234845">
    <property type="component" value="Unassembled WGS sequence"/>
</dbReference>
<dbReference type="InterPro" id="IPR045584">
    <property type="entry name" value="Pilin-like"/>
</dbReference>
<dbReference type="SUPFAM" id="SSF54523">
    <property type="entry name" value="Pili subunits"/>
    <property type="match status" value="1"/>
</dbReference>
<dbReference type="OrthoDB" id="5741495at2"/>
<keyword evidence="2" id="KW-0488">Methylation</keyword>
<evidence type="ECO:0000256" key="6">
    <source>
        <dbReference type="SAM" id="Phobius"/>
    </source>
</evidence>
<keyword evidence="5 6" id="KW-0472">Membrane</keyword>